<feature type="non-terminal residue" evidence="1">
    <location>
        <position position="68"/>
    </location>
</feature>
<evidence type="ECO:0000313" key="1">
    <source>
        <dbReference type="EMBL" id="CAG8699030.1"/>
    </source>
</evidence>
<dbReference type="EMBL" id="CAJVPW010022856">
    <property type="protein sequence ID" value="CAG8699030.1"/>
    <property type="molecule type" value="Genomic_DNA"/>
</dbReference>
<sequence length="68" mass="7997">MTQLSSSRGPYIRIACENCRFRHKKCSGGHVCAYCFENNLQCIYNTNRRKRGPRTRHSERINSNHELP</sequence>
<evidence type="ECO:0000313" key="2">
    <source>
        <dbReference type="Proteomes" id="UP000789366"/>
    </source>
</evidence>
<organism evidence="1 2">
    <name type="scientific">Cetraspora pellucida</name>
    <dbReference type="NCBI Taxonomy" id="1433469"/>
    <lineage>
        <taxon>Eukaryota</taxon>
        <taxon>Fungi</taxon>
        <taxon>Fungi incertae sedis</taxon>
        <taxon>Mucoromycota</taxon>
        <taxon>Glomeromycotina</taxon>
        <taxon>Glomeromycetes</taxon>
        <taxon>Diversisporales</taxon>
        <taxon>Gigasporaceae</taxon>
        <taxon>Cetraspora</taxon>
    </lineage>
</organism>
<protein>
    <submittedName>
        <fullName evidence="1">15898_t:CDS:1</fullName>
    </submittedName>
</protein>
<keyword evidence="2" id="KW-1185">Reference proteome</keyword>
<dbReference type="Proteomes" id="UP000789366">
    <property type="component" value="Unassembled WGS sequence"/>
</dbReference>
<reference evidence="1" key="1">
    <citation type="submission" date="2021-06" db="EMBL/GenBank/DDBJ databases">
        <authorList>
            <person name="Kallberg Y."/>
            <person name="Tangrot J."/>
            <person name="Rosling A."/>
        </authorList>
    </citation>
    <scope>NUCLEOTIDE SEQUENCE</scope>
    <source>
        <strain evidence="1">28 12/20/2015</strain>
    </source>
</reference>
<proteinExistence type="predicted"/>
<accession>A0ACA9PCU7</accession>
<comment type="caution">
    <text evidence="1">The sequence shown here is derived from an EMBL/GenBank/DDBJ whole genome shotgun (WGS) entry which is preliminary data.</text>
</comment>
<gene>
    <name evidence="1" type="ORF">SPELUC_LOCUS11175</name>
</gene>
<name>A0ACA9PCU7_9GLOM</name>